<feature type="transmembrane region" description="Helical" evidence="1">
    <location>
        <begin position="12"/>
        <end position="30"/>
    </location>
</feature>
<evidence type="ECO:0000256" key="1">
    <source>
        <dbReference type="SAM" id="Phobius"/>
    </source>
</evidence>
<evidence type="ECO:0000313" key="2">
    <source>
        <dbReference type="EMBL" id="AIX12608.1"/>
    </source>
</evidence>
<dbReference type="KEGG" id="vg:24722371"/>
<reference evidence="2 3" key="1">
    <citation type="journal article" date="2015" name="Appl. Environ. Microbiol.">
        <title>Lactococcal 949 group phages recognize a carbohydrate receptor on the host cell surface.</title>
        <authorList>
            <person name="Mahony J."/>
            <person name="Randazzo W."/>
            <person name="Neve H."/>
            <person name="Settanni L."/>
            <person name="van Sinderen D."/>
        </authorList>
    </citation>
    <scope>NUCLEOTIDE SEQUENCE [LARGE SCALE GENOMIC DNA]</scope>
    <source>
        <strain evidence="2">WRP3</strain>
    </source>
</reference>
<keyword evidence="1" id="KW-1133">Transmembrane helix</keyword>
<dbReference type="OrthoDB" id="25128at10239"/>
<protein>
    <submittedName>
        <fullName evidence="2">Uncharacterized protein</fullName>
    </submittedName>
</protein>
<evidence type="ECO:0000313" key="3">
    <source>
        <dbReference type="Proteomes" id="UP000032686"/>
    </source>
</evidence>
<keyword evidence="3" id="KW-1185">Reference proteome</keyword>
<sequence length="98" mass="11541">MEKRIFSIIRGVLITVITISLLLGYIWFVFDLNMLAWGTILMGVMFQGTVVMFVVGLWLIMLSCIFFFVLGMALIFWISVLFDKIEEYIFEEREIRND</sequence>
<dbReference type="GeneID" id="24722371"/>
<keyword evidence="1" id="KW-0812">Transmembrane</keyword>
<dbReference type="EMBL" id="KM677185">
    <property type="protein sequence ID" value="AIX12608.1"/>
    <property type="molecule type" value="Genomic_DNA"/>
</dbReference>
<keyword evidence="1" id="KW-0472">Membrane</keyword>
<proteinExistence type="predicted"/>
<name>A0A0D3MTC6_9CAUD</name>
<dbReference type="RefSeq" id="YP_009147762.1">
    <property type="nucleotide sequence ID" value="NC_027341.1"/>
</dbReference>
<feature type="transmembrane region" description="Helical" evidence="1">
    <location>
        <begin position="50"/>
        <end position="78"/>
    </location>
</feature>
<accession>A0A0D3MTC6</accession>
<dbReference type="Proteomes" id="UP000032686">
    <property type="component" value="Segment"/>
</dbReference>
<organism evidence="2 3">
    <name type="scientific">Lactococcus phage WRP3</name>
    <dbReference type="NCBI Taxonomy" id="1560313"/>
    <lineage>
        <taxon>Viruses</taxon>
        <taxon>Duplodnaviria</taxon>
        <taxon>Heunggongvirae</taxon>
        <taxon>Uroviricota</taxon>
        <taxon>Caudoviricetes</taxon>
        <taxon>Audreyjarvisvirus</taxon>
        <taxon>Audreyjarvisvirus WRP3</taxon>
    </lineage>
</organism>
<gene>
    <name evidence="2" type="ORF">WRP3_105</name>
</gene>